<gene>
    <name evidence="3" type="ORF">G7B40_014065</name>
</gene>
<evidence type="ECO:0000313" key="4">
    <source>
        <dbReference type="Proteomes" id="UP000667802"/>
    </source>
</evidence>
<organism evidence="3 4">
    <name type="scientific">Aetokthonos hydrillicola Thurmond2011</name>
    <dbReference type="NCBI Taxonomy" id="2712845"/>
    <lineage>
        <taxon>Bacteria</taxon>
        <taxon>Bacillati</taxon>
        <taxon>Cyanobacteriota</taxon>
        <taxon>Cyanophyceae</taxon>
        <taxon>Nostocales</taxon>
        <taxon>Hapalosiphonaceae</taxon>
        <taxon>Aetokthonos</taxon>
    </lineage>
</organism>
<dbReference type="Pfam" id="PF01757">
    <property type="entry name" value="Acyl_transf_3"/>
    <property type="match status" value="1"/>
</dbReference>
<feature type="domain" description="Acyltransferase 3" evidence="2">
    <location>
        <begin position="16"/>
        <end position="342"/>
    </location>
</feature>
<evidence type="ECO:0000313" key="3">
    <source>
        <dbReference type="EMBL" id="MDR9895685.1"/>
    </source>
</evidence>
<feature type="transmembrane region" description="Helical" evidence="1">
    <location>
        <begin position="216"/>
        <end position="235"/>
    </location>
</feature>
<feature type="transmembrane region" description="Helical" evidence="1">
    <location>
        <begin position="286"/>
        <end position="311"/>
    </location>
</feature>
<accession>A0AAP5M807</accession>
<evidence type="ECO:0000259" key="2">
    <source>
        <dbReference type="Pfam" id="PF01757"/>
    </source>
</evidence>
<comment type="caution">
    <text evidence="3">The sequence shown here is derived from an EMBL/GenBank/DDBJ whole genome shotgun (WGS) entry which is preliminary data.</text>
</comment>
<feature type="transmembrane region" description="Helical" evidence="1">
    <location>
        <begin position="323"/>
        <end position="343"/>
    </location>
</feature>
<feature type="transmembrane region" description="Helical" evidence="1">
    <location>
        <begin position="154"/>
        <end position="171"/>
    </location>
</feature>
<protein>
    <submittedName>
        <fullName evidence="3">Acyltransferase</fullName>
    </submittedName>
</protein>
<dbReference type="RefSeq" id="WP_208342188.1">
    <property type="nucleotide sequence ID" value="NZ_CAWQFN010000103.1"/>
</dbReference>
<reference evidence="4" key="1">
    <citation type="journal article" date="2021" name="Science">
        <title>Hunting the eagle killer: A cyanobacterial neurotoxin causes vacuolar myelinopathy.</title>
        <authorList>
            <person name="Breinlinger S."/>
            <person name="Phillips T.J."/>
            <person name="Haram B.N."/>
            <person name="Mares J."/>
            <person name="Martinez Yerena J.A."/>
            <person name="Hrouzek P."/>
            <person name="Sobotka R."/>
            <person name="Henderson W.M."/>
            <person name="Schmieder P."/>
            <person name="Williams S.M."/>
            <person name="Lauderdale J.D."/>
            <person name="Wilde H.D."/>
            <person name="Gerrin W."/>
            <person name="Kust A."/>
            <person name="Washington J.W."/>
            <person name="Wagner C."/>
            <person name="Geier B."/>
            <person name="Liebeke M."/>
            <person name="Enke H."/>
            <person name="Niedermeyer T.H.J."/>
            <person name="Wilde S.B."/>
        </authorList>
    </citation>
    <scope>NUCLEOTIDE SEQUENCE [LARGE SCALE GENOMIC DNA]</scope>
    <source>
        <strain evidence="4">Thurmond2011</strain>
    </source>
</reference>
<feature type="transmembrane region" description="Helical" evidence="1">
    <location>
        <begin position="255"/>
        <end position="274"/>
    </location>
</feature>
<keyword evidence="1" id="KW-1133">Transmembrane helix</keyword>
<dbReference type="Proteomes" id="UP000667802">
    <property type="component" value="Unassembled WGS sequence"/>
</dbReference>
<name>A0AAP5M807_9CYAN</name>
<keyword evidence="4" id="KW-1185">Reference proteome</keyword>
<keyword evidence="1" id="KW-0472">Membrane</keyword>
<feature type="transmembrane region" description="Helical" evidence="1">
    <location>
        <begin position="85"/>
        <end position="103"/>
    </location>
</feature>
<keyword evidence="3" id="KW-0012">Acyltransferase</keyword>
<keyword evidence="3" id="KW-0808">Transferase</keyword>
<dbReference type="GO" id="GO:0016747">
    <property type="term" value="F:acyltransferase activity, transferring groups other than amino-acyl groups"/>
    <property type="evidence" value="ECO:0007669"/>
    <property type="project" value="InterPro"/>
</dbReference>
<feature type="transmembrane region" description="Helical" evidence="1">
    <location>
        <begin position="191"/>
        <end position="209"/>
    </location>
</feature>
<sequence>MTHQLEKTANSKRDIRFDILKTVGLLCIIFAHIGPETNIFFKIRRFDVPLMVIVSGSLYSYSASNKKISFWNYLKSRLPRLIAPVWLFLIFFFISAYIIFSIISQPYPFSEQKILDSFLLLKGIGYVWIIRVFTLVALVASLLINLYRFCKSEARYLALLAIIYIGYEFVFNFVKHYDLRYPVVSSLVNDYLFYLVSYGCLFGLGIILPKLQERSILLISGFFSIVCLICSFYYYHYSGNYISLIDFKYPPRIYYVSYGIFMSFLGYFITNKLYLKYHLSNKDNILTRSIIFVSSSTLWIYLWHIFLVYYWDNLVVKYIPKFSRQYTLAFLVVTGGAIALTYIQKRVVSGVVKKTGFGQKNAEILSILFLK</sequence>
<proteinExistence type="predicted"/>
<dbReference type="AlphaFoldDB" id="A0AAP5M807"/>
<feature type="transmembrane region" description="Helical" evidence="1">
    <location>
        <begin position="123"/>
        <end position="147"/>
    </location>
</feature>
<dbReference type="EMBL" id="JAALHA020000005">
    <property type="protein sequence ID" value="MDR9895685.1"/>
    <property type="molecule type" value="Genomic_DNA"/>
</dbReference>
<dbReference type="InterPro" id="IPR002656">
    <property type="entry name" value="Acyl_transf_3_dom"/>
</dbReference>
<evidence type="ECO:0000256" key="1">
    <source>
        <dbReference type="SAM" id="Phobius"/>
    </source>
</evidence>
<keyword evidence="1" id="KW-0812">Transmembrane</keyword>